<evidence type="ECO:0000259" key="1">
    <source>
        <dbReference type="Pfam" id="PF13185"/>
    </source>
</evidence>
<organism evidence="2 3">
    <name type="scientific">Pelosinus baikalensis</name>
    <dbReference type="NCBI Taxonomy" id="2892015"/>
    <lineage>
        <taxon>Bacteria</taxon>
        <taxon>Bacillati</taxon>
        <taxon>Bacillota</taxon>
        <taxon>Negativicutes</taxon>
        <taxon>Selenomonadales</taxon>
        <taxon>Sporomusaceae</taxon>
        <taxon>Pelosinus</taxon>
    </lineage>
</organism>
<feature type="domain" description="GAF" evidence="1">
    <location>
        <begin position="4"/>
        <end position="142"/>
    </location>
</feature>
<dbReference type="Proteomes" id="UP001165492">
    <property type="component" value="Unassembled WGS sequence"/>
</dbReference>
<comment type="caution">
    <text evidence="2">The sequence shown here is derived from an EMBL/GenBank/DDBJ whole genome shotgun (WGS) entry which is preliminary data.</text>
</comment>
<accession>A0ABS8HNS1</accession>
<dbReference type="RefSeq" id="WP_229534257.1">
    <property type="nucleotide sequence ID" value="NZ_JAJHJB010000005.1"/>
</dbReference>
<dbReference type="EMBL" id="JAJHJB010000005">
    <property type="protein sequence ID" value="MCC5464850.1"/>
    <property type="molecule type" value="Genomic_DNA"/>
</dbReference>
<dbReference type="SUPFAM" id="SSF55781">
    <property type="entry name" value="GAF domain-like"/>
    <property type="match status" value="1"/>
</dbReference>
<reference evidence="2" key="1">
    <citation type="submission" date="2021-11" db="EMBL/GenBank/DDBJ databases">
        <title>Description of a new species Pelosinus isolated from the bottom sediments of Lake Baikal.</title>
        <authorList>
            <person name="Zakharyuk A."/>
        </authorList>
    </citation>
    <scope>NUCLEOTIDE SEQUENCE</scope>
    <source>
        <strain evidence="2">Bkl1</strain>
    </source>
</reference>
<dbReference type="Gene3D" id="3.30.450.40">
    <property type="match status" value="1"/>
</dbReference>
<name>A0ABS8HNS1_9FIRM</name>
<dbReference type="InterPro" id="IPR029016">
    <property type="entry name" value="GAF-like_dom_sf"/>
</dbReference>
<dbReference type="Pfam" id="PF13185">
    <property type="entry name" value="GAF_2"/>
    <property type="match status" value="1"/>
</dbReference>
<sequence>MDTLAGVINKYLEELRQRTDADFSAFACQEPGEAVIRWKYAVGNKNERFRRIVLRSGKGIAGKVLMAGRPMILENYEHRQHDDPQEYPILYAEELRSALGVPVLIAGRVKGVLLIGYRNPCIIEEVIVELVKQVAKEMENIIGI</sequence>
<evidence type="ECO:0000313" key="2">
    <source>
        <dbReference type="EMBL" id="MCC5464850.1"/>
    </source>
</evidence>
<dbReference type="InterPro" id="IPR003018">
    <property type="entry name" value="GAF"/>
</dbReference>
<evidence type="ECO:0000313" key="3">
    <source>
        <dbReference type="Proteomes" id="UP001165492"/>
    </source>
</evidence>
<gene>
    <name evidence="2" type="ORF">LMF89_05625</name>
</gene>
<protein>
    <submittedName>
        <fullName evidence="2">GAF domain-containing protein</fullName>
    </submittedName>
</protein>
<keyword evidence="3" id="KW-1185">Reference proteome</keyword>
<proteinExistence type="predicted"/>